<dbReference type="PANTHER" id="PTHR43349:SF35">
    <property type="entry name" value="PHENYLCOUMARAN BENZYLIC ETHER REDUCTASE 1"/>
    <property type="match status" value="1"/>
</dbReference>
<dbReference type="Gene3D" id="3.90.25.10">
    <property type="entry name" value="UDP-galactose 4-epimerase, domain 1"/>
    <property type="match status" value="1"/>
</dbReference>
<proteinExistence type="inferred from homology"/>
<feature type="domain" description="NmrA-like" evidence="3">
    <location>
        <begin position="235"/>
        <end position="531"/>
    </location>
</feature>
<dbReference type="Gene3D" id="3.40.50.720">
    <property type="entry name" value="NAD(P)-binding Rossmann-like Domain"/>
    <property type="match status" value="1"/>
</dbReference>
<dbReference type="Proteomes" id="UP001210211">
    <property type="component" value="Unassembled WGS sequence"/>
</dbReference>
<dbReference type="Pfam" id="PF05368">
    <property type="entry name" value="NmrA"/>
    <property type="match status" value="1"/>
</dbReference>
<dbReference type="InterPro" id="IPR036291">
    <property type="entry name" value="NAD(P)-bd_dom_sf"/>
</dbReference>
<gene>
    <name evidence="4" type="ORF">LUZ61_015981</name>
</gene>
<comment type="caution">
    <text evidence="4">The sequence shown here is derived from an EMBL/GenBank/DDBJ whole genome shotgun (WGS) entry which is preliminary data.</text>
</comment>
<evidence type="ECO:0000313" key="4">
    <source>
        <dbReference type="EMBL" id="KAJ3686817.1"/>
    </source>
</evidence>
<dbReference type="EMBL" id="JAMRDG010000002">
    <property type="protein sequence ID" value="KAJ3686817.1"/>
    <property type="molecule type" value="Genomic_DNA"/>
</dbReference>
<dbReference type="SUPFAM" id="SSF51735">
    <property type="entry name" value="NAD(P)-binding Rossmann-fold domains"/>
    <property type="match status" value="1"/>
</dbReference>
<sequence length="538" mass="61185">MLQCRCRRFLIESSGEVLLVTYLDKKFEIHRLEIGNGKGDPHWVEVTSIGDRMLFLDFLKDYGYFSIRVRASDIWGLNLKGNCIYSITLKDRSQYASGYAVERYDIETATTEYIYEQKSDITWLQGSILFEHRFFWIILLFATSSPLGLHSPPGDGVSLDYVLDSPMERKRKKPEVKRTLHTPDLPLRHSILISPQFIPKSLQSQNLSLNSTPHCTDPTNGGDLPKTMASTVERKSRVLVIGALDYIGKYMAIASVKLGHPTLVLLPSFHSADPDEKIIILSFIEQGVTLFKGDIYNHTRLVQAVRAVDVVILTVGYQKVMDQTRIIAAIQEAGNITRFIPYEDGINVNRCDVHAQTGFGEFLQMRRFIEQSGVPYTYVVWNFCTGNFLGHSVHQSQLSVPPRIRLFGDGNTKVVFTAEEDIGLYTILAADDLRTLNKSLYIRPPENIISLNELVSLWERKVNRTFIRNYVSGERILKQLQEASPRRKTLLAIIHAAFIRGYQTNFEIDPSMGGEASQLYPHINYTTLSEVLDRLILN</sequence>
<feature type="domain" description="KIB1-4 beta-propeller" evidence="2">
    <location>
        <begin position="4"/>
        <end position="91"/>
    </location>
</feature>
<dbReference type="InterPro" id="IPR008030">
    <property type="entry name" value="NmrA-like"/>
</dbReference>
<name>A0AAD5Z4M8_9POAL</name>
<reference evidence="4 5" key="1">
    <citation type="journal article" date="2022" name="Cell">
        <title>Repeat-based holocentromeres influence genome architecture and karyotype evolution.</title>
        <authorList>
            <person name="Hofstatter P.G."/>
            <person name="Thangavel G."/>
            <person name="Lux T."/>
            <person name="Neumann P."/>
            <person name="Vondrak T."/>
            <person name="Novak P."/>
            <person name="Zhang M."/>
            <person name="Costa L."/>
            <person name="Castellani M."/>
            <person name="Scott A."/>
            <person name="Toegelov H."/>
            <person name="Fuchs J."/>
            <person name="Mata-Sucre Y."/>
            <person name="Dias Y."/>
            <person name="Vanzela A.L.L."/>
            <person name="Huettel B."/>
            <person name="Almeida C.C.S."/>
            <person name="Simkova H."/>
            <person name="Souza G."/>
            <person name="Pedrosa-Harand A."/>
            <person name="Macas J."/>
            <person name="Mayer K.F.X."/>
            <person name="Houben A."/>
            <person name="Marques A."/>
        </authorList>
    </citation>
    <scope>NUCLEOTIDE SEQUENCE [LARGE SCALE GENOMIC DNA]</scope>
    <source>
        <strain evidence="4">RhyTen1mFocal</strain>
    </source>
</reference>
<dbReference type="AlphaFoldDB" id="A0AAD5Z4M8"/>
<evidence type="ECO:0000259" key="3">
    <source>
        <dbReference type="Pfam" id="PF05368"/>
    </source>
</evidence>
<dbReference type="Pfam" id="PF03478">
    <property type="entry name" value="Beta-prop_KIB1-4"/>
    <property type="match status" value="1"/>
</dbReference>
<comment type="similarity">
    <text evidence="1">Belongs to the NmrA-type oxidoreductase family. Isoflavone reductase subfamily.</text>
</comment>
<evidence type="ECO:0008006" key="6">
    <source>
        <dbReference type="Google" id="ProtNLM"/>
    </source>
</evidence>
<protein>
    <recommendedName>
        <fullName evidence="6">NmrA-like domain-containing protein</fullName>
    </recommendedName>
</protein>
<dbReference type="InterPro" id="IPR005174">
    <property type="entry name" value="KIB1-4_b-propeller"/>
</dbReference>
<evidence type="ECO:0000259" key="2">
    <source>
        <dbReference type="Pfam" id="PF03478"/>
    </source>
</evidence>
<accession>A0AAD5Z4M8</accession>
<evidence type="ECO:0000313" key="5">
    <source>
        <dbReference type="Proteomes" id="UP001210211"/>
    </source>
</evidence>
<evidence type="ECO:0000256" key="1">
    <source>
        <dbReference type="ARBA" id="ARBA00005725"/>
    </source>
</evidence>
<keyword evidence="5" id="KW-1185">Reference proteome</keyword>
<dbReference type="PANTHER" id="PTHR43349">
    <property type="entry name" value="PINORESINOL REDUCTASE-RELATED"/>
    <property type="match status" value="1"/>
</dbReference>
<dbReference type="InterPro" id="IPR050608">
    <property type="entry name" value="NmrA-type/Isoflavone_red_sf"/>
</dbReference>
<organism evidence="4 5">
    <name type="scientific">Rhynchospora tenuis</name>
    <dbReference type="NCBI Taxonomy" id="198213"/>
    <lineage>
        <taxon>Eukaryota</taxon>
        <taxon>Viridiplantae</taxon>
        <taxon>Streptophyta</taxon>
        <taxon>Embryophyta</taxon>
        <taxon>Tracheophyta</taxon>
        <taxon>Spermatophyta</taxon>
        <taxon>Magnoliopsida</taxon>
        <taxon>Liliopsida</taxon>
        <taxon>Poales</taxon>
        <taxon>Cyperaceae</taxon>
        <taxon>Cyperoideae</taxon>
        <taxon>Rhynchosporeae</taxon>
        <taxon>Rhynchospora</taxon>
    </lineage>
</organism>